<dbReference type="GO" id="GO:0071949">
    <property type="term" value="F:FAD binding"/>
    <property type="evidence" value="ECO:0007669"/>
    <property type="project" value="InterPro"/>
</dbReference>
<reference evidence="6 7" key="1">
    <citation type="journal article" date="2016" name="Sci. Rep.">
        <title>Penicillium arizonense, a new, genome sequenced fungal species, reveals a high chemical diversity in secreted metabolites.</title>
        <authorList>
            <person name="Grijseels S."/>
            <person name="Nielsen J.C."/>
            <person name="Randelovic M."/>
            <person name="Nielsen J."/>
            <person name="Nielsen K.F."/>
            <person name="Workman M."/>
            <person name="Frisvad J.C."/>
        </authorList>
    </citation>
    <scope>NUCLEOTIDE SEQUENCE [LARGE SCALE GENOMIC DNA]</scope>
    <source>
        <strain evidence="6 7">CBS 141311</strain>
    </source>
</reference>
<evidence type="ECO:0000256" key="3">
    <source>
        <dbReference type="ARBA" id="ARBA00023002"/>
    </source>
</evidence>
<comment type="caution">
    <text evidence="6">The sequence shown here is derived from an EMBL/GenBank/DDBJ whole genome shotgun (WGS) entry which is preliminary data.</text>
</comment>
<feature type="domain" description="FAD-binding" evidence="5">
    <location>
        <begin position="8"/>
        <end position="351"/>
    </location>
</feature>
<dbReference type="PANTHER" id="PTHR46720:SF3">
    <property type="entry name" value="FAD-BINDING DOMAIN-CONTAINING PROTEIN-RELATED"/>
    <property type="match status" value="1"/>
</dbReference>
<keyword evidence="7" id="KW-1185">Reference proteome</keyword>
<dbReference type="GO" id="GO:0044550">
    <property type="term" value="P:secondary metabolite biosynthetic process"/>
    <property type="evidence" value="ECO:0007669"/>
    <property type="project" value="TreeGrafter"/>
</dbReference>
<dbReference type="GO" id="GO:0016491">
    <property type="term" value="F:oxidoreductase activity"/>
    <property type="evidence" value="ECO:0007669"/>
    <property type="project" value="UniProtKB-KW"/>
</dbReference>
<feature type="transmembrane region" description="Helical" evidence="4">
    <location>
        <begin position="7"/>
        <end position="26"/>
    </location>
</feature>
<dbReference type="PANTHER" id="PTHR46720">
    <property type="entry name" value="HYDROXYLASE, PUTATIVE (AFU_ORTHOLOGUE AFUA_3G01460)-RELATED"/>
    <property type="match status" value="1"/>
</dbReference>
<evidence type="ECO:0000256" key="1">
    <source>
        <dbReference type="ARBA" id="ARBA00022630"/>
    </source>
</evidence>
<keyword evidence="4" id="KW-0472">Membrane</keyword>
<dbReference type="InterPro" id="IPR051104">
    <property type="entry name" value="FAD_monoxygenase"/>
</dbReference>
<name>A0A1F5LJA1_PENAI</name>
<dbReference type="Pfam" id="PF01494">
    <property type="entry name" value="FAD_binding_3"/>
    <property type="match status" value="1"/>
</dbReference>
<dbReference type="RefSeq" id="XP_022488646.1">
    <property type="nucleotide sequence ID" value="XM_022631386.1"/>
</dbReference>
<dbReference type="Proteomes" id="UP000177622">
    <property type="component" value="Unassembled WGS sequence"/>
</dbReference>
<keyword evidence="4" id="KW-0812">Transmembrane</keyword>
<keyword evidence="2" id="KW-0274">FAD</keyword>
<dbReference type="OrthoDB" id="417877at2759"/>
<organism evidence="6 7">
    <name type="scientific">Penicillium arizonense</name>
    <dbReference type="NCBI Taxonomy" id="1835702"/>
    <lineage>
        <taxon>Eukaryota</taxon>
        <taxon>Fungi</taxon>
        <taxon>Dikarya</taxon>
        <taxon>Ascomycota</taxon>
        <taxon>Pezizomycotina</taxon>
        <taxon>Eurotiomycetes</taxon>
        <taxon>Eurotiomycetidae</taxon>
        <taxon>Eurotiales</taxon>
        <taxon>Aspergillaceae</taxon>
        <taxon>Penicillium</taxon>
    </lineage>
</organism>
<dbReference type="EMBL" id="LXJU01000008">
    <property type="protein sequence ID" value="OGE53207.1"/>
    <property type="molecule type" value="Genomic_DNA"/>
</dbReference>
<keyword evidence="3" id="KW-0560">Oxidoreductase</keyword>
<protein>
    <recommendedName>
        <fullName evidence="5">FAD-binding domain-containing protein</fullName>
    </recommendedName>
</protein>
<sequence>MPSPSRSVNVAIIGSGFAGLSLLIGLQKYPHINAHVYEAGTKFSELGAGAVLGPNSQRAMKLIDPRIHEGFERRAAFDPENADANGLYPWVSVTKGQEPDLDEKVVEYKHEIKGSTIHRAHFLDELVKLVEPHRAHFGKRLVEIHEKGDEDPITLHFKDGTTAMADIVVGADGIHSVTRKHILGDHPAASAFFTGAIINRATVPMEQAEAKLGDVKSKFGIRCGKDGLVFGFPMSERSLYYLGITTFNNAPVPRDAWVLPVDTARLKKTFANYGDYVRKQVELVPDDGTAMGWSIWEMPPAPTYYKGRVVVMGDAAHASTPFQGAGAGQAIEDALVLEQLLGKYLNNAQETIYRFSQVQTIVLALQSYDTVRRFRSQKVVTTSAETGRLISGNEPGVSMEAPELRMLLKGREDWIWDCDQQQQVKDALQIFEEAQIAAARRAAYDTA</sequence>
<gene>
    <name evidence="6" type="ORF">PENARI_c008G03512</name>
</gene>
<dbReference type="STRING" id="1835702.A0A1F5LJA1"/>
<dbReference type="Gene3D" id="3.50.50.60">
    <property type="entry name" value="FAD/NAD(P)-binding domain"/>
    <property type="match status" value="1"/>
</dbReference>
<proteinExistence type="predicted"/>
<evidence type="ECO:0000313" key="6">
    <source>
        <dbReference type="EMBL" id="OGE53207.1"/>
    </source>
</evidence>
<keyword evidence="4" id="KW-1133">Transmembrane helix</keyword>
<dbReference type="InterPro" id="IPR002938">
    <property type="entry name" value="FAD-bd"/>
</dbReference>
<dbReference type="AlphaFoldDB" id="A0A1F5LJA1"/>
<evidence type="ECO:0000256" key="2">
    <source>
        <dbReference type="ARBA" id="ARBA00022827"/>
    </source>
</evidence>
<keyword evidence="1" id="KW-0285">Flavoprotein</keyword>
<evidence type="ECO:0000256" key="4">
    <source>
        <dbReference type="SAM" id="Phobius"/>
    </source>
</evidence>
<accession>A0A1F5LJA1</accession>
<dbReference type="InterPro" id="IPR036188">
    <property type="entry name" value="FAD/NAD-bd_sf"/>
</dbReference>
<dbReference type="GeneID" id="34576120"/>
<dbReference type="SUPFAM" id="SSF51905">
    <property type="entry name" value="FAD/NAD(P)-binding domain"/>
    <property type="match status" value="1"/>
</dbReference>
<evidence type="ECO:0000259" key="5">
    <source>
        <dbReference type="Pfam" id="PF01494"/>
    </source>
</evidence>
<dbReference type="PRINTS" id="PR00420">
    <property type="entry name" value="RNGMNOXGNASE"/>
</dbReference>
<evidence type="ECO:0000313" key="7">
    <source>
        <dbReference type="Proteomes" id="UP000177622"/>
    </source>
</evidence>